<proteinExistence type="predicted"/>
<dbReference type="InterPro" id="IPR008271">
    <property type="entry name" value="Ser/Thr_kinase_AS"/>
</dbReference>
<dbReference type="PROSITE" id="PS00108">
    <property type="entry name" value="PROTEIN_KINASE_ST"/>
    <property type="match status" value="1"/>
</dbReference>
<dbReference type="InterPro" id="IPR000719">
    <property type="entry name" value="Prot_kinase_dom"/>
</dbReference>
<dbReference type="Gene3D" id="1.10.510.10">
    <property type="entry name" value="Transferase(Phosphotransferase) domain 1"/>
    <property type="match status" value="1"/>
</dbReference>
<dbReference type="FunFam" id="3.30.200.20:FF:000039">
    <property type="entry name" value="receptor-like protein kinase FERONIA"/>
    <property type="match status" value="1"/>
</dbReference>
<evidence type="ECO:0000256" key="15">
    <source>
        <dbReference type="ARBA" id="ARBA00023157"/>
    </source>
</evidence>
<organism evidence="22 23">
    <name type="scientific">Rhynchospora breviuscula</name>
    <dbReference type="NCBI Taxonomy" id="2022672"/>
    <lineage>
        <taxon>Eukaryota</taxon>
        <taxon>Viridiplantae</taxon>
        <taxon>Streptophyta</taxon>
        <taxon>Embryophyta</taxon>
        <taxon>Tracheophyta</taxon>
        <taxon>Spermatophyta</taxon>
        <taxon>Magnoliopsida</taxon>
        <taxon>Liliopsida</taxon>
        <taxon>Poales</taxon>
        <taxon>Cyperaceae</taxon>
        <taxon>Cyperoideae</taxon>
        <taxon>Rhynchosporeae</taxon>
        <taxon>Rhynchospora</taxon>
    </lineage>
</organism>
<keyword evidence="15" id="KW-1015">Disulfide bond</keyword>
<dbReference type="Pfam" id="PF12819">
    <property type="entry name" value="Malectin_like"/>
    <property type="match status" value="1"/>
</dbReference>
<feature type="binding site" evidence="18">
    <location>
        <position position="627"/>
    </location>
    <ligand>
        <name>ATP</name>
        <dbReference type="ChEBI" id="CHEBI:30616"/>
    </ligand>
</feature>
<evidence type="ECO:0000256" key="1">
    <source>
        <dbReference type="ARBA" id="ARBA00004162"/>
    </source>
</evidence>
<dbReference type="FunFam" id="1.10.510.10:FF:000468">
    <property type="entry name" value="PTI1-like tyrosine-protein kinase 3"/>
    <property type="match status" value="1"/>
</dbReference>
<evidence type="ECO:0000256" key="8">
    <source>
        <dbReference type="ARBA" id="ARBA00022729"/>
    </source>
</evidence>
<evidence type="ECO:0000256" key="17">
    <source>
        <dbReference type="ARBA" id="ARBA00048679"/>
    </source>
</evidence>
<evidence type="ECO:0000256" key="13">
    <source>
        <dbReference type="ARBA" id="ARBA00022989"/>
    </source>
</evidence>
<dbReference type="Gene3D" id="3.80.10.10">
    <property type="entry name" value="Ribonuclease Inhibitor"/>
    <property type="match status" value="1"/>
</dbReference>
<reference evidence="22" key="1">
    <citation type="journal article" date="2022" name="Cell">
        <title>Repeat-based holocentromeres influence genome architecture and karyotype evolution.</title>
        <authorList>
            <person name="Hofstatter P.G."/>
            <person name="Thangavel G."/>
            <person name="Lux T."/>
            <person name="Neumann P."/>
            <person name="Vondrak T."/>
            <person name="Novak P."/>
            <person name="Zhang M."/>
            <person name="Costa L."/>
            <person name="Castellani M."/>
            <person name="Scott A."/>
            <person name="Toegelov H."/>
            <person name="Fuchs J."/>
            <person name="Mata-Sucre Y."/>
            <person name="Dias Y."/>
            <person name="Vanzela A.L.L."/>
            <person name="Huettel B."/>
            <person name="Almeida C.C.S."/>
            <person name="Simkova H."/>
            <person name="Souza G."/>
            <person name="Pedrosa-Harand A."/>
            <person name="Macas J."/>
            <person name="Mayer K.F.X."/>
            <person name="Houben A."/>
            <person name="Marques A."/>
        </authorList>
    </citation>
    <scope>NUCLEOTIDE SEQUENCE</scope>
    <source>
        <strain evidence="22">RhyBre1mFocal</strain>
    </source>
</reference>
<dbReference type="PANTHER" id="PTHR45631:SF202">
    <property type="entry name" value="SENESCENCE-INDUCED RECEPTOR-LIKE SERINE_THREONINE-PROTEIN KINASE"/>
    <property type="match status" value="1"/>
</dbReference>
<dbReference type="Gene3D" id="3.30.200.20">
    <property type="entry name" value="Phosphorylase Kinase, domain 1"/>
    <property type="match status" value="1"/>
</dbReference>
<dbReference type="InterPro" id="IPR017441">
    <property type="entry name" value="Protein_kinase_ATP_BS"/>
</dbReference>
<dbReference type="SMART" id="SM00220">
    <property type="entry name" value="S_TKc"/>
    <property type="match status" value="1"/>
</dbReference>
<dbReference type="InterPro" id="IPR032675">
    <property type="entry name" value="LRR_dom_sf"/>
</dbReference>
<keyword evidence="3" id="KW-1003">Cell membrane</keyword>
<keyword evidence="9" id="KW-0677">Repeat</keyword>
<evidence type="ECO:0000256" key="6">
    <source>
        <dbReference type="ARBA" id="ARBA00022679"/>
    </source>
</evidence>
<feature type="transmembrane region" description="Helical" evidence="19">
    <location>
        <begin position="512"/>
        <end position="537"/>
    </location>
</feature>
<protein>
    <recommendedName>
        <fullName evidence="2">non-specific serine/threonine protein kinase</fullName>
        <ecNumber evidence="2">2.7.11.1</ecNumber>
    </recommendedName>
</protein>
<dbReference type="Pfam" id="PF13855">
    <property type="entry name" value="LRR_8"/>
    <property type="match status" value="1"/>
</dbReference>
<gene>
    <name evidence="22" type="ORF">LUZ63_015278</name>
</gene>
<dbReference type="Proteomes" id="UP001151287">
    <property type="component" value="Unassembled WGS sequence"/>
</dbReference>
<evidence type="ECO:0000256" key="3">
    <source>
        <dbReference type="ARBA" id="ARBA00022475"/>
    </source>
</evidence>
<dbReference type="EMBL" id="JAMQYH010000004">
    <property type="protein sequence ID" value="KAJ1691123.1"/>
    <property type="molecule type" value="Genomic_DNA"/>
</dbReference>
<dbReference type="Pfam" id="PF07714">
    <property type="entry name" value="PK_Tyr_Ser-Thr"/>
    <property type="match status" value="1"/>
</dbReference>
<evidence type="ECO:0000313" key="22">
    <source>
        <dbReference type="EMBL" id="KAJ1691123.1"/>
    </source>
</evidence>
<feature type="chain" id="PRO_5040338673" description="non-specific serine/threonine protein kinase" evidence="20">
    <location>
        <begin position="29"/>
        <end position="921"/>
    </location>
</feature>
<evidence type="ECO:0000256" key="2">
    <source>
        <dbReference type="ARBA" id="ARBA00012513"/>
    </source>
</evidence>
<dbReference type="InterPro" id="IPR001611">
    <property type="entry name" value="Leu-rich_rpt"/>
</dbReference>
<keyword evidence="5" id="KW-0433">Leucine-rich repeat</keyword>
<dbReference type="FunFam" id="3.80.10.10:FF:000129">
    <property type="entry name" value="Leucine-rich repeat receptor-like kinase"/>
    <property type="match status" value="1"/>
</dbReference>
<evidence type="ECO:0000256" key="4">
    <source>
        <dbReference type="ARBA" id="ARBA00022527"/>
    </source>
</evidence>
<evidence type="ECO:0000256" key="18">
    <source>
        <dbReference type="PROSITE-ProRule" id="PRU10141"/>
    </source>
</evidence>
<dbReference type="SUPFAM" id="SSF52058">
    <property type="entry name" value="L domain-like"/>
    <property type="match status" value="1"/>
</dbReference>
<keyword evidence="4" id="KW-0723">Serine/threonine-protein kinase</keyword>
<keyword evidence="23" id="KW-1185">Reference proteome</keyword>
<name>A0A9Q0HMG9_9POAL</name>
<feature type="signal peptide" evidence="20">
    <location>
        <begin position="1"/>
        <end position="28"/>
    </location>
</feature>
<comment type="caution">
    <text evidence="22">The sequence shown here is derived from an EMBL/GenBank/DDBJ whole genome shotgun (WGS) entry which is preliminary data.</text>
</comment>
<dbReference type="InterPro" id="IPR011009">
    <property type="entry name" value="Kinase-like_dom_sf"/>
</dbReference>
<evidence type="ECO:0000313" key="23">
    <source>
        <dbReference type="Proteomes" id="UP001151287"/>
    </source>
</evidence>
<evidence type="ECO:0000259" key="21">
    <source>
        <dbReference type="PROSITE" id="PS50011"/>
    </source>
</evidence>
<keyword evidence="13 19" id="KW-1133">Transmembrane helix</keyword>
<dbReference type="InterPro" id="IPR024788">
    <property type="entry name" value="Malectin-like_Carb-bd_dom"/>
</dbReference>
<dbReference type="PROSITE" id="PS51450">
    <property type="entry name" value="LRR"/>
    <property type="match status" value="1"/>
</dbReference>
<accession>A0A9Q0HMG9</accession>
<keyword evidence="8 20" id="KW-0732">Signal</keyword>
<dbReference type="InterPro" id="IPR001245">
    <property type="entry name" value="Ser-Thr/Tyr_kinase_cat_dom"/>
</dbReference>
<dbReference type="PROSITE" id="PS00107">
    <property type="entry name" value="PROTEIN_KINASE_ATP"/>
    <property type="match status" value="1"/>
</dbReference>
<keyword evidence="10 18" id="KW-0547">Nucleotide-binding</keyword>
<keyword evidence="14 19" id="KW-0472">Membrane</keyword>
<dbReference type="PANTHER" id="PTHR45631">
    <property type="entry name" value="OS07G0107800 PROTEIN-RELATED"/>
    <property type="match status" value="1"/>
</dbReference>
<dbReference type="SUPFAM" id="SSF56112">
    <property type="entry name" value="Protein kinase-like (PK-like)"/>
    <property type="match status" value="1"/>
</dbReference>
<evidence type="ECO:0000256" key="10">
    <source>
        <dbReference type="ARBA" id="ARBA00022741"/>
    </source>
</evidence>
<dbReference type="GO" id="GO:0004674">
    <property type="term" value="F:protein serine/threonine kinase activity"/>
    <property type="evidence" value="ECO:0007669"/>
    <property type="project" value="UniProtKB-KW"/>
</dbReference>
<evidence type="ECO:0000256" key="16">
    <source>
        <dbReference type="ARBA" id="ARBA00047899"/>
    </source>
</evidence>
<keyword evidence="11" id="KW-0418">Kinase</keyword>
<evidence type="ECO:0000256" key="14">
    <source>
        <dbReference type="ARBA" id="ARBA00023136"/>
    </source>
</evidence>
<evidence type="ECO:0000256" key="7">
    <source>
        <dbReference type="ARBA" id="ARBA00022692"/>
    </source>
</evidence>
<sequence length="921" mass="102187">MGYFRRQVWCSYCRILLLVLVFFVCVQGQMPSPNGFISIDCGLASKASYVDSVTGLTYVSDDAYIDTGVNSNISSQYTLNENDTKLETLRSFPSNIKNCYTLKPVTQGLKYLVRATFYYGNYDYTGKLPSFDLYFGVNFWTTVFIPSSNEWIFYEIIAIAPANYIEVCLVNTEHGNPFISVLELRPINNTAYEADSTKSLNQTYRNDIGSNNTNPLRYPQDALDRQWISWTADSWKAISTSSFIDGYKFEVPLLVLQTAAVPSSANGSIDITWSASDESTNFYVALLIAEIQVKQNNSIREFYVYANGEPMFDDPFPIGSYLWTGYATFKVTGRTDYSMSLKSTARATLPPIINAFELHTILPVVWLPTDSEDVTAINSIKMNYSIRKGWNGDPCVPPSLNWTDVNCSIDSFNIPRITAINLSSSGLNGTIIPDFGSLISLKRLDLSHNNLSGNIPGSLDKLVSLTYLDISGNSGLSGKLPSGLQQKLNDGHLTVISESTASGARHKNSSKVVIIVVVIIVVFLILGAAATLFFLYLKKNKKTRINTPTGYEEHRNYGVESSSNVHDSPKGYAVSKVGIKELNINKKSFSFVELKLVTNNFRDQIGVGGFGQIFKGRLDNGIEAAVKVRSESSSQGIQQFLNEVESLSRIHHKNLLSLIGYCKDGDHIALVYEYMEKGNLEGWIRGSAHSLPWKQRLRIAYESAQGLEYLHKMCNPPLIHRDVKTSNILLTRDLEAKVSDFGLVRDFSGTHVSTRVVGTPGYLDPNYVSTLQLTEKSDVYSFGVVMLEMITSKSPILQGPQGGQHLTQFVQQRLSKGNIESILEPNMGGEYNINSVWKVADLALRCTDLPEKRPDMTTIVTELKETLTLEMSSTESSSMASKDISQNVYSSYSINEYNSVGGVHSGDIEIAQLLDSGPVAR</sequence>
<comment type="subcellular location">
    <subcellularLocation>
        <location evidence="1">Cell membrane</location>
        <topology evidence="1">Single-pass membrane protein</topology>
    </subcellularLocation>
</comment>
<evidence type="ECO:0000256" key="9">
    <source>
        <dbReference type="ARBA" id="ARBA00022737"/>
    </source>
</evidence>
<keyword evidence="6" id="KW-0808">Transferase</keyword>
<dbReference type="GO" id="GO:0005524">
    <property type="term" value="F:ATP binding"/>
    <property type="evidence" value="ECO:0007669"/>
    <property type="project" value="UniProtKB-UniRule"/>
</dbReference>
<evidence type="ECO:0000256" key="5">
    <source>
        <dbReference type="ARBA" id="ARBA00022614"/>
    </source>
</evidence>
<evidence type="ECO:0000256" key="11">
    <source>
        <dbReference type="ARBA" id="ARBA00022777"/>
    </source>
</evidence>
<evidence type="ECO:0000256" key="19">
    <source>
        <dbReference type="SAM" id="Phobius"/>
    </source>
</evidence>
<dbReference type="OrthoDB" id="625766at2759"/>
<dbReference type="PROSITE" id="PS50011">
    <property type="entry name" value="PROTEIN_KINASE_DOM"/>
    <property type="match status" value="1"/>
</dbReference>
<dbReference type="GO" id="GO:0005886">
    <property type="term" value="C:plasma membrane"/>
    <property type="evidence" value="ECO:0007669"/>
    <property type="project" value="UniProtKB-SubCell"/>
</dbReference>
<comment type="catalytic activity">
    <reaction evidence="16">
        <text>L-threonyl-[protein] + ATP = O-phospho-L-threonyl-[protein] + ADP + H(+)</text>
        <dbReference type="Rhea" id="RHEA:46608"/>
        <dbReference type="Rhea" id="RHEA-COMP:11060"/>
        <dbReference type="Rhea" id="RHEA-COMP:11605"/>
        <dbReference type="ChEBI" id="CHEBI:15378"/>
        <dbReference type="ChEBI" id="CHEBI:30013"/>
        <dbReference type="ChEBI" id="CHEBI:30616"/>
        <dbReference type="ChEBI" id="CHEBI:61977"/>
        <dbReference type="ChEBI" id="CHEBI:456216"/>
        <dbReference type="EC" id="2.7.11.1"/>
    </reaction>
</comment>
<dbReference type="AlphaFoldDB" id="A0A9Q0HMG9"/>
<evidence type="ECO:0000256" key="20">
    <source>
        <dbReference type="SAM" id="SignalP"/>
    </source>
</evidence>
<keyword evidence="7 19" id="KW-0812">Transmembrane</keyword>
<comment type="catalytic activity">
    <reaction evidence="17">
        <text>L-seryl-[protein] + ATP = O-phospho-L-seryl-[protein] + ADP + H(+)</text>
        <dbReference type="Rhea" id="RHEA:17989"/>
        <dbReference type="Rhea" id="RHEA-COMP:9863"/>
        <dbReference type="Rhea" id="RHEA-COMP:11604"/>
        <dbReference type="ChEBI" id="CHEBI:15378"/>
        <dbReference type="ChEBI" id="CHEBI:29999"/>
        <dbReference type="ChEBI" id="CHEBI:30616"/>
        <dbReference type="ChEBI" id="CHEBI:83421"/>
        <dbReference type="ChEBI" id="CHEBI:456216"/>
        <dbReference type="EC" id="2.7.11.1"/>
    </reaction>
</comment>
<keyword evidence="12 18" id="KW-0067">ATP-binding</keyword>
<dbReference type="EC" id="2.7.11.1" evidence="2"/>
<feature type="domain" description="Protein kinase" evidence="21">
    <location>
        <begin position="599"/>
        <end position="867"/>
    </location>
</feature>
<evidence type="ECO:0000256" key="12">
    <source>
        <dbReference type="ARBA" id="ARBA00022840"/>
    </source>
</evidence>